<dbReference type="PROSITE" id="PS51831">
    <property type="entry name" value="HD"/>
    <property type="match status" value="1"/>
</dbReference>
<dbReference type="EMBL" id="CP001801">
    <property type="protein sequence ID" value="ACX94916.1"/>
    <property type="molecule type" value="Genomic_DNA"/>
</dbReference>
<reference evidence="4 5" key="1">
    <citation type="submission" date="2009-10" db="EMBL/GenBank/DDBJ databases">
        <title>Complete sequence of Halothiobacillus neapolitanus c2.</title>
        <authorList>
            <consortium name="US DOE Joint Genome Institute"/>
            <person name="Lucas S."/>
            <person name="Copeland A."/>
            <person name="Lapidus A."/>
            <person name="Glavina del Rio T."/>
            <person name="Tice H."/>
            <person name="Bruce D."/>
            <person name="Goodwin L."/>
            <person name="Pitluck S."/>
            <person name="Davenport K."/>
            <person name="Brettin T."/>
            <person name="Detter J.C."/>
            <person name="Han C."/>
            <person name="Tapia R."/>
            <person name="Larimer F."/>
            <person name="Land M."/>
            <person name="Hauser L."/>
            <person name="Kyrpides N."/>
            <person name="Mikhailova N."/>
            <person name="Kerfeld C."/>
            <person name="Cannon G."/>
            <person name="Heinhort S."/>
        </authorList>
    </citation>
    <scope>NUCLEOTIDE SEQUENCE [LARGE SCALE GENOMIC DNA]</scope>
    <source>
        <strain evidence="5">ATCC 23641 / c2</strain>
    </source>
</reference>
<accession>D0KVY9</accession>
<dbReference type="PANTHER" id="PTHR11373:SF32">
    <property type="entry name" value="DEOXYGUANOSINETRIPHOSPHATE TRIPHOSPHOHYDROLASE"/>
    <property type="match status" value="1"/>
</dbReference>
<dbReference type="InterPro" id="IPR023293">
    <property type="entry name" value="dGTP_triP_hydro_central_sf"/>
</dbReference>
<dbReference type="eggNOG" id="COG0232">
    <property type="taxonomic scope" value="Bacteria"/>
</dbReference>
<dbReference type="InterPro" id="IPR006261">
    <property type="entry name" value="dGTPase"/>
</dbReference>
<keyword evidence="5" id="KW-1185">Reference proteome</keyword>
<dbReference type="Pfam" id="PF01966">
    <property type="entry name" value="HD"/>
    <property type="match status" value="1"/>
</dbReference>
<dbReference type="GO" id="GO:0006203">
    <property type="term" value="P:dGTP catabolic process"/>
    <property type="evidence" value="ECO:0007669"/>
    <property type="project" value="TreeGrafter"/>
</dbReference>
<evidence type="ECO:0000313" key="5">
    <source>
        <dbReference type="Proteomes" id="UP000009102"/>
    </source>
</evidence>
<dbReference type="Proteomes" id="UP000009102">
    <property type="component" value="Chromosome"/>
</dbReference>
<dbReference type="InterPro" id="IPR050135">
    <property type="entry name" value="dGTPase-like"/>
</dbReference>
<dbReference type="GO" id="GO:0008832">
    <property type="term" value="F:dGTPase activity"/>
    <property type="evidence" value="ECO:0007669"/>
    <property type="project" value="UniProtKB-EC"/>
</dbReference>
<gene>
    <name evidence="4" type="ordered locus">Hneap_0050</name>
</gene>
<dbReference type="AlphaFoldDB" id="D0KVY9"/>
<feature type="domain" description="HD" evidence="3">
    <location>
        <begin position="69"/>
        <end position="251"/>
    </location>
</feature>
<dbReference type="HOGENOM" id="CLU_028163_2_0_6"/>
<dbReference type="OrthoDB" id="9803619at2"/>
<dbReference type="RefSeq" id="WP_012822953.1">
    <property type="nucleotide sequence ID" value="NC_013422.1"/>
</dbReference>
<sequence length="476" mass="53524">MKRTESNWPRWLNAARRRPSQTSPALFHTETRAEIERDYDRVLFSTPVRRMADKTQVFPLDHSDSVRTRLTHSHEVANLARSVGLDLVFNRNLAAGLPQALRDVPALLATIGLAHDLGNPPFGHQGEEAIGRWFARHEATVLNPQTGLSEAMRQDFLRFEGNAQTLRLLTKLQLINDDYGLNLTVATLAALIKYPVGSDDIDKKFVVRKKHGFFQSEQALVAEVQAQCGLDAGQRHPLTWILEACDDIAYSVLDAEDAVKKGLLSFSDIIAFLRHAADGDPVVTRVCDAAQEEHRRYRQTDLSPAELNDISMQTFRIRAIGALMQAVADTFLTQLPAMSAGTFNQELIAASPARALLSTLKACNWQHAYRHKTVLKVELTGFEVIHGLMDAFWYAITDRVDPLDPASARRTPLASYLYQLISENYRRVFEAPSNPMPLRYREAQLLTDMVSGMTDSFAVRSWQQIQEAGFRPNVPY</sequence>
<dbReference type="NCBIfam" id="TIGR01353">
    <property type="entry name" value="dGTP_triPase"/>
    <property type="match status" value="1"/>
</dbReference>
<dbReference type="Gene3D" id="1.10.3550.10">
    <property type="entry name" value="eoxyguanosinetriphosphate triphosphohydrolase domain-like"/>
    <property type="match status" value="1"/>
</dbReference>
<dbReference type="KEGG" id="hna:Hneap_0050"/>
<evidence type="ECO:0000256" key="1">
    <source>
        <dbReference type="ARBA" id="ARBA00022801"/>
    </source>
</evidence>
<protein>
    <submittedName>
        <fullName evidence="4">Deoxyguanosinetriphosphate triphosphohydrolase</fullName>
        <ecNumber evidence="4">3.1.5.1</ecNumber>
    </submittedName>
</protein>
<evidence type="ECO:0000259" key="3">
    <source>
        <dbReference type="PROSITE" id="PS51831"/>
    </source>
</evidence>
<evidence type="ECO:0000256" key="2">
    <source>
        <dbReference type="SAM" id="MobiDB-lite"/>
    </source>
</evidence>
<keyword evidence="1 4" id="KW-0378">Hydrolase</keyword>
<organism evidence="4 5">
    <name type="scientific">Halothiobacillus neapolitanus (strain ATCC 23641 / DSM 15147 / CIP 104769 / NCIMB 8539 / c2)</name>
    <name type="common">Thiobacillus neapolitanus</name>
    <dbReference type="NCBI Taxonomy" id="555778"/>
    <lineage>
        <taxon>Bacteria</taxon>
        <taxon>Pseudomonadati</taxon>
        <taxon>Pseudomonadota</taxon>
        <taxon>Gammaproteobacteria</taxon>
        <taxon>Chromatiales</taxon>
        <taxon>Halothiobacillaceae</taxon>
        <taxon>Halothiobacillus</taxon>
    </lineage>
</organism>
<evidence type="ECO:0000313" key="4">
    <source>
        <dbReference type="EMBL" id="ACX94916.1"/>
    </source>
</evidence>
<feature type="region of interest" description="Disordered" evidence="2">
    <location>
        <begin position="1"/>
        <end position="23"/>
    </location>
</feature>
<proteinExistence type="predicted"/>
<dbReference type="SUPFAM" id="SSF109604">
    <property type="entry name" value="HD-domain/PDEase-like"/>
    <property type="match status" value="1"/>
</dbReference>
<dbReference type="InterPro" id="IPR027432">
    <property type="entry name" value="dGTP_triphosphohydrolase_C"/>
</dbReference>
<dbReference type="PANTHER" id="PTHR11373">
    <property type="entry name" value="DEOXYNUCLEOSIDE TRIPHOSPHATE TRIPHOSPHOHYDROLASE"/>
    <property type="match status" value="1"/>
</dbReference>
<dbReference type="Gene3D" id="1.10.3210.10">
    <property type="entry name" value="Hypothetical protein af1432"/>
    <property type="match status" value="1"/>
</dbReference>
<dbReference type="EC" id="3.1.5.1" evidence="4"/>
<dbReference type="InterPro" id="IPR003607">
    <property type="entry name" value="HD/PDEase_dom"/>
</dbReference>
<dbReference type="SMART" id="SM00471">
    <property type="entry name" value="HDc"/>
    <property type="match status" value="1"/>
</dbReference>
<dbReference type="STRING" id="555778.Hneap_0050"/>
<dbReference type="InterPro" id="IPR006674">
    <property type="entry name" value="HD_domain"/>
</dbReference>
<name>D0KVY9_HALNC</name>
<dbReference type="Gene3D" id="1.10.3410.10">
    <property type="entry name" value="putative deoxyguanosinetriphosphate triphosphohydrolase like domain"/>
    <property type="match status" value="1"/>
</dbReference>